<feature type="compositionally biased region" description="Low complexity" evidence="1">
    <location>
        <begin position="42"/>
        <end position="53"/>
    </location>
</feature>
<feature type="domain" description="DUF305" evidence="3">
    <location>
        <begin position="64"/>
        <end position="206"/>
    </location>
</feature>
<sequence>MFANRSALRRLALTATAGAGAFTLLTACGGGDDAPTGHTGMTSSAPAAVPTASQKSQTSFNNVDVTFAQMMVPHHEQALEMAELAETRASDAEVKELAATIKAAQGPEIATMTDWLSTWKASTSEGGHGEHVMPGMMTEKDMVKLQAAKGAQFDRMFVELMIAHHQGAITMARTEQADGAEPKVKELARSIETAQQAEIEQMQELLDRL</sequence>
<dbReference type="Gene3D" id="1.20.1260.10">
    <property type="match status" value="1"/>
</dbReference>
<dbReference type="PANTHER" id="PTHR36933:SF1">
    <property type="entry name" value="SLL0788 PROTEIN"/>
    <property type="match status" value="1"/>
</dbReference>
<keyword evidence="5" id="KW-1185">Reference proteome</keyword>
<dbReference type="InterPro" id="IPR012347">
    <property type="entry name" value="Ferritin-like"/>
</dbReference>
<dbReference type="PANTHER" id="PTHR36933">
    <property type="entry name" value="SLL0788 PROTEIN"/>
    <property type="match status" value="1"/>
</dbReference>
<feature type="region of interest" description="Disordered" evidence="1">
    <location>
        <begin position="36"/>
        <end position="56"/>
    </location>
</feature>
<dbReference type="EMBL" id="JBHTEE010000001">
    <property type="protein sequence ID" value="MFC7600316.1"/>
    <property type="molecule type" value="Genomic_DNA"/>
</dbReference>
<evidence type="ECO:0000256" key="1">
    <source>
        <dbReference type="SAM" id="MobiDB-lite"/>
    </source>
</evidence>
<proteinExistence type="predicted"/>
<accession>A0ABW2SXX1</accession>
<dbReference type="RefSeq" id="WP_343964197.1">
    <property type="nucleotide sequence ID" value="NZ_BAAAGK010000022.1"/>
</dbReference>
<dbReference type="Pfam" id="PF03713">
    <property type="entry name" value="DUF305"/>
    <property type="match status" value="1"/>
</dbReference>
<keyword evidence="2" id="KW-0732">Signal</keyword>
<name>A0ABW2SXX1_9ACTN</name>
<gene>
    <name evidence="4" type="ORF">ACFQVD_09415</name>
</gene>
<organism evidence="4 5">
    <name type="scientific">Streptosporangium amethystogenes subsp. fukuiense</name>
    <dbReference type="NCBI Taxonomy" id="698418"/>
    <lineage>
        <taxon>Bacteria</taxon>
        <taxon>Bacillati</taxon>
        <taxon>Actinomycetota</taxon>
        <taxon>Actinomycetes</taxon>
        <taxon>Streptosporangiales</taxon>
        <taxon>Streptosporangiaceae</taxon>
        <taxon>Streptosporangium</taxon>
    </lineage>
</organism>
<reference evidence="5" key="1">
    <citation type="journal article" date="2019" name="Int. J. Syst. Evol. Microbiol.">
        <title>The Global Catalogue of Microorganisms (GCM) 10K type strain sequencing project: providing services to taxonomists for standard genome sequencing and annotation.</title>
        <authorList>
            <consortium name="The Broad Institute Genomics Platform"/>
            <consortium name="The Broad Institute Genome Sequencing Center for Infectious Disease"/>
            <person name="Wu L."/>
            <person name="Ma J."/>
        </authorList>
    </citation>
    <scope>NUCLEOTIDE SEQUENCE [LARGE SCALE GENOMIC DNA]</scope>
    <source>
        <strain evidence="5">JCM 10083</strain>
    </source>
</reference>
<evidence type="ECO:0000313" key="5">
    <source>
        <dbReference type="Proteomes" id="UP001596514"/>
    </source>
</evidence>
<feature type="chain" id="PRO_5045063867" evidence="2">
    <location>
        <begin position="22"/>
        <end position="209"/>
    </location>
</feature>
<dbReference type="PROSITE" id="PS51257">
    <property type="entry name" value="PROKAR_LIPOPROTEIN"/>
    <property type="match status" value="1"/>
</dbReference>
<evidence type="ECO:0000259" key="3">
    <source>
        <dbReference type="Pfam" id="PF03713"/>
    </source>
</evidence>
<feature type="signal peptide" evidence="2">
    <location>
        <begin position="1"/>
        <end position="21"/>
    </location>
</feature>
<evidence type="ECO:0000256" key="2">
    <source>
        <dbReference type="SAM" id="SignalP"/>
    </source>
</evidence>
<evidence type="ECO:0000313" key="4">
    <source>
        <dbReference type="EMBL" id="MFC7600316.1"/>
    </source>
</evidence>
<dbReference type="Proteomes" id="UP001596514">
    <property type="component" value="Unassembled WGS sequence"/>
</dbReference>
<comment type="caution">
    <text evidence="4">The sequence shown here is derived from an EMBL/GenBank/DDBJ whole genome shotgun (WGS) entry which is preliminary data.</text>
</comment>
<protein>
    <submittedName>
        <fullName evidence="4">DUF305 domain-containing protein</fullName>
    </submittedName>
</protein>
<dbReference type="InterPro" id="IPR005183">
    <property type="entry name" value="DUF305_CopM-like"/>
</dbReference>